<gene>
    <name evidence="1" type="ORF">LCGC14_1235180</name>
</gene>
<protein>
    <submittedName>
        <fullName evidence="1">Uncharacterized protein</fullName>
    </submittedName>
</protein>
<dbReference type="AlphaFoldDB" id="A0A0F9LBM1"/>
<proteinExistence type="predicted"/>
<reference evidence="1" key="1">
    <citation type="journal article" date="2015" name="Nature">
        <title>Complex archaea that bridge the gap between prokaryotes and eukaryotes.</title>
        <authorList>
            <person name="Spang A."/>
            <person name="Saw J.H."/>
            <person name="Jorgensen S.L."/>
            <person name="Zaremba-Niedzwiedzka K."/>
            <person name="Martijn J."/>
            <person name="Lind A.E."/>
            <person name="van Eijk R."/>
            <person name="Schleper C."/>
            <person name="Guy L."/>
            <person name="Ettema T.J."/>
        </authorList>
    </citation>
    <scope>NUCLEOTIDE SEQUENCE</scope>
</reference>
<name>A0A0F9LBM1_9ZZZZ</name>
<comment type="caution">
    <text evidence="1">The sequence shown here is derived from an EMBL/GenBank/DDBJ whole genome shotgun (WGS) entry which is preliminary data.</text>
</comment>
<organism evidence="1">
    <name type="scientific">marine sediment metagenome</name>
    <dbReference type="NCBI Taxonomy" id="412755"/>
    <lineage>
        <taxon>unclassified sequences</taxon>
        <taxon>metagenomes</taxon>
        <taxon>ecological metagenomes</taxon>
    </lineage>
</organism>
<accession>A0A0F9LBM1</accession>
<evidence type="ECO:0000313" key="1">
    <source>
        <dbReference type="EMBL" id="KKM90768.1"/>
    </source>
</evidence>
<dbReference type="EMBL" id="LAZR01006628">
    <property type="protein sequence ID" value="KKM90768.1"/>
    <property type="molecule type" value="Genomic_DNA"/>
</dbReference>
<sequence length="72" mass="8968">MRPIWMIYKLKIYRWQWYIINGKCQKITKEQIWDVINSLGLKSVRSVKKNKKPYIMVKLTSKDEYDKLKRRF</sequence>